<dbReference type="OrthoDB" id="532500at2759"/>
<dbReference type="PANTHER" id="PTHR14440">
    <property type="entry name" value="DNA-DIRECTED RNA POLYMERASE I SUBUNIT RPA49"/>
    <property type="match status" value="1"/>
</dbReference>
<dbReference type="Proteomes" id="UP000239649">
    <property type="component" value="Unassembled WGS sequence"/>
</dbReference>
<dbReference type="InterPro" id="IPR009668">
    <property type="entry name" value="RNA_pol-assoc_fac_A49-like"/>
</dbReference>
<evidence type="ECO:0000256" key="1">
    <source>
        <dbReference type="ARBA" id="ARBA00004604"/>
    </source>
</evidence>
<evidence type="ECO:0000313" key="7">
    <source>
        <dbReference type="EMBL" id="PSC76280.1"/>
    </source>
</evidence>
<reference evidence="7 8" key="1">
    <citation type="journal article" date="2018" name="Plant J.">
        <title>Genome sequences of Chlorella sorokiniana UTEX 1602 and Micractinium conductrix SAG 241.80: implications to maltose excretion by a green alga.</title>
        <authorList>
            <person name="Arriola M.B."/>
            <person name="Velmurugan N."/>
            <person name="Zhang Y."/>
            <person name="Plunkett M.H."/>
            <person name="Hondzo H."/>
            <person name="Barney B.M."/>
        </authorList>
    </citation>
    <scope>NUCLEOTIDE SEQUENCE [LARGE SCALE GENOMIC DNA]</scope>
    <source>
        <strain evidence="7 8">SAG 241.80</strain>
    </source>
</reference>
<dbReference type="GO" id="GO:0003677">
    <property type="term" value="F:DNA binding"/>
    <property type="evidence" value="ECO:0007669"/>
    <property type="project" value="InterPro"/>
</dbReference>
<gene>
    <name evidence="7" type="primary">g796</name>
    <name evidence="7" type="ORF">C2E20_0796</name>
</gene>
<keyword evidence="5" id="KW-0539">Nucleus</keyword>
<evidence type="ECO:0000256" key="2">
    <source>
        <dbReference type="ARBA" id="ARBA00009430"/>
    </source>
</evidence>
<keyword evidence="8" id="KW-1185">Reference proteome</keyword>
<dbReference type="AlphaFoldDB" id="A0A2P6VQD5"/>
<dbReference type="GO" id="GO:0005730">
    <property type="term" value="C:nucleolus"/>
    <property type="evidence" value="ECO:0007669"/>
    <property type="project" value="UniProtKB-SubCell"/>
</dbReference>
<comment type="similarity">
    <text evidence="2">Belongs to the eukaryotic RPA49/POLR1E RNA polymerase subunit family.</text>
</comment>
<keyword evidence="3 7" id="KW-0240">DNA-directed RNA polymerase</keyword>
<comment type="caution">
    <text evidence="7">The sequence shown here is derived from an EMBL/GenBank/DDBJ whole genome shotgun (WGS) entry which is preliminary data.</text>
</comment>
<name>A0A2P6VQD5_9CHLO</name>
<evidence type="ECO:0000256" key="5">
    <source>
        <dbReference type="ARBA" id="ARBA00023242"/>
    </source>
</evidence>
<comment type="subcellular location">
    <subcellularLocation>
        <location evidence="1">Nucleus</location>
        <location evidence="1">Nucleolus</location>
    </subcellularLocation>
</comment>
<proteinExistence type="inferred from homology"/>
<feature type="region of interest" description="Disordered" evidence="6">
    <location>
        <begin position="1"/>
        <end position="24"/>
    </location>
</feature>
<dbReference type="Pfam" id="PF06870">
    <property type="entry name" value="RNA_pol_I_A49"/>
    <property type="match status" value="1"/>
</dbReference>
<accession>A0A2P6VQD5</accession>
<keyword evidence="4" id="KW-0804">Transcription</keyword>
<evidence type="ECO:0000256" key="3">
    <source>
        <dbReference type="ARBA" id="ARBA00022478"/>
    </source>
</evidence>
<evidence type="ECO:0000313" key="8">
    <source>
        <dbReference type="Proteomes" id="UP000239649"/>
    </source>
</evidence>
<dbReference type="GO" id="GO:0000428">
    <property type="term" value="C:DNA-directed RNA polymerase complex"/>
    <property type="evidence" value="ECO:0007669"/>
    <property type="project" value="UniProtKB-KW"/>
</dbReference>
<organism evidence="7 8">
    <name type="scientific">Micractinium conductrix</name>
    <dbReference type="NCBI Taxonomy" id="554055"/>
    <lineage>
        <taxon>Eukaryota</taxon>
        <taxon>Viridiplantae</taxon>
        <taxon>Chlorophyta</taxon>
        <taxon>core chlorophytes</taxon>
        <taxon>Trebouxiophyceae</taxon>
        <taxon>Chlorellales</taxon>
        <taxon>Chlorellaceae</taxon>
        <taxon>Chlorella clade</taxon>
        <taxon>Micractinium</taxon>
    </lineage>
</organism>
<dbReference type="GO" id="GO:0006351">
    <property type="term" value="P:DNA-templated transcription"/>
    <property type="evidence" value="ECO:0007669"/>
    <property type="project" value="InterPro"/>
</dbReference>
<dbReference type="STRING" id="554055.A0A2P6VQD5"/>
<evidence type="ECO:0000256" key="4">
    <source>
        <dbReference type="ARBA" id="ARBA00023163"/>
    </source>
</evidence>
<dbReference type="EMBL" id="LHPF02000001">
    <property type="protein sequence ID" value="PSC76280.1"/>
    <property type="molecule type" value="Genomic_DNA"/>
</dbReference>
<sequence length="441" mass="48082">MPKRKAEEAGLPPTIRQEPARTEGTGPFVVYFPSRFEPQGDAACEWQAYAQGQRKNQYVVVAKTKNSVDFVGSTSNAEYSSALPCRYALGLFSRAGASLQVAPVEGGKVLRLEPRAHGLSYAPRGTTTTIEPGKMREANMRLVEEFGSQRRKRQLKAKEAGKVEAQHVSAGAAVLGLIAGVGEAAAMTKDEVIKASLAHRNIPPHHPEATSAEEAYRAEEIVPLAVRDGLEITKLFPAENKPDYKEQLRGSCMFGAGYVLSRLQVLSAAGGKAAREERCRMLALLGHLLKLQARFGLLKAGPGGLEELADKAKMAPSVLEGLLDVFYTEEAGGFEGRSTYLLSKEKRSLMVGWILVLAVRLEPNCILEPEQLQALAEELKKRPNELVQQYRELGCVDIAVSSTSPDGTRTRSHRISLMPASAEEKTLEQYFPALKLGGKKR</sequence>
<protein>
    <submittedName>
        <fullName evidence="7">DNA-directed RNA polymerase I subunit rpa49</fullName>
    </submittedName>
</protein>
<evidence type="ECO:0000256" key="6">
    <source>
        <dbReference type="SAM" id="MobiDB-lite"/>
    </source>
</evidence>